<reference evidence="2 3" key="1">
    <citation type="submission" date="2020-04" db="EMBL/GenBank/DDBJ databases">
        <title>Flammeovirga sp. SR4, a novel species isolated from seawater.</title>
        <authorList>
            <person name="Wang X."/>
        </authorList>
    </citation>
    <scope>NUCLEOTIDE SEQUENCE [LARGE SCALE GENOMIC DNA]</scope>
    <source>
        <strain evidence="2 3">ATCC 23126</strain>
    </source>
</reference>
<keyword evidence="1" id="KW-1133">Transmembrane helix</keyword>
<keyword evidence="3" id="KW-1185">Reference proteome</keyword>
<dbReference type="EMBL" id="JABANE010000188">
    <property type="protein sequence ID" value="NME72663.1"/>
    <property type="molecule type" value="Genomic_DNA"/>
</dbReference>
<dbReference type="RefSeq" id="WP_169660846.1">
    <property type="nucleotide sequence ID" value="NZ_JABANE010000188.1"/>
</dbReference>
<proteinExistence type="predicted"/>
<name>A0A7X9S1H3_9BACT</name>
<keyword evidence="1" id="KW-0472">Membrane</keyword>
<sequence>MSKTAKTIMAYGIYAIGAGLGFLFMPNFCLNLFGFEATSEHWIRIVAILTLGIAYYYISSAKAEDKHFFDISWKGRIWFFSASSMLFVFDVAPWNIILIGVVDLITALWTAYTLKNE</sequence>
<keyword evidence="1" id="KW-0812">Transmembrane</keyword>
<organism evidence="2 3">
    <name type="scientific">Flammeovirga aprica JL-4</name>
    <dbReference type="NCBI Taxonomy" id="694437"/>
    <lineage>
        <taxon>Bacteria</taxon>
        <taxon>Pseudomonadati</taxon>
        <taxon>Bacteroidota</taxon>
        <taxon>Cytophagia</taxon>
        <taxon>Cytophagales</taxon>
        <taxon>Flammeovirgaceae</taxon>
        <taxon>Flammeovirga</taxon>
    </lineage>
</organism>
<comment type="caution">
    <text evidence="2">The sequence shown here is derived from an EMBL/GenBank/DDBJ whole genome shotgun (WGS) entry which is preliminary data.</text>
</comment>
<feature type="transmembrane region" description="Helical" evidence="1">
    <location>
        <begin position="12"/>
        <end position="35"/>
    </location>
</feature>
<accession>A0A7X9S1H3</accession>
<evidence type="ECO:0000313" key="3">
    <source>
        <dbReference type="Proteomes" id="UP000576082"/>
    </source>
</evidence>
<dbReference type="Proteomes" id="UP000576082">
    <property type="component" value="Unassembled WGS sequence"/>
</dbReference>
<feature type="transmembrane region" description="Helical" evidence="1">
    <location>
        <begin position="41"/>
        <end position="58"/>
    </location>
</feature>
<gene>
    <name evidence="2" type="ORF">HHU12_32185</name>
</gene>
<evidence type="ECO:0000313" key="2">
    <source>
        <dbReference type="EMBL" id="NME72663.1"/>
    </source>
</evidence>
<dbReference type="AlphaFoldDB" id="A0A7X9S1H3"/>
<protein>
    <submittedName>
        <fullName evidence="2">Uncharacterized protein</fullName>
    </submittedName>
</protein>
<evidence type="ECO:0000256" key="1">
    <source>
        <dbReference type="SAM" id="Phobius"/>
    </source>
</evidence>
<feature type="transmembrane region" description="Helical" evidence="1">
    <location>
        <begin position="79"/>
        <end position="112"/>
    </location>
</feature>